<dbReference type="PANTHER" id="PTHR10829:SF25">
    <property type="entry name" value="DREBRIN-LIKE PROTEIN"/>
    <property type="match status" value="1"/>
</dbReference>
<feature type="region of interest" description="Disordered" evidence="1">
    <location>
        <begin position="124"/>
        <end position="209"/>
    </location>
</feature>
<dbReference type="GO" id="GO:0030833">
    <property type="term" value="P:regulation of actin filament polymerization"/>
    <property type="evidence" value="ECO:0007669"/>
    <property type="project" value="TreeGrafter"/>
</dbReference>
<keyword evidence="4" id="KW-1185">Reference proteome</keyword>
<dbReference type="PANTHER" id="PTHR10829">
    <property type="entry name" value="CORTACTIN AND DREBRIN"/>
    <property type="match status" value="1"/>
</dbReference>
<evidence type="ECO:0000313" key="3">
    <source>
        <dbReference type="EMBL" id="KAI8584061.1"/>
    </source>
</evidence>
<dbReference type="EMBL" id="MU620894">
    <property type="protein sequence ID" value="KAI8584061.1"/>
    <property type="molecule type" value="Genomic_DNA"/>
</dbReference>
<dbReference type="Pfam" id="PF00241">
    <property type="entry name" value="Cofilin_ADF"/>
    <property type="match status" value="1"/>
</dbReference>
<dbReference type="GO" id="GO:0051015">
    <property type="term" value="F:actin filament binding"/>
    <property type="evidence" value="ECO:0007669"/>
    <property type="project" value="TreeGrafter"/>
</dbReference>
<feature type="domain" description="ADF-H" evidence="2">
    <location>
        <begin position="2"/>
        <end position="123"/>
    </location>
</feature>
<accession>A0AAD5EHN8</accession>
<name>A0AAD5EHN8_UMBRA</name>
<feature type="compositionally biased region" description="Polar residues" evidence="1">
    <location>
        <begin position="132"/>
        <end position="148"/>
    </location>
</feature>
<evidence type="ECO:0000313" key="4">
    <source>
        <dbReference type="Proteomes" id="UP001206595"/>
    </source>
</evidence>
<dbReference type="InterPro" id="IPR002108">
    <property type="entry name" value="ADF-H"/>
</dbReference>
<proteinExistence type="predicted"/>
<dbReference type="AlphaFoldDB" id="A0AAD5EHN8"/>
<reference evidence="3" key="1">
    <citation type="submission" date="2021-06" db="EMBL/GenBank/DDBJ databases">
        <authorList>
            <consortium name="DOE Joint Genome Institute"/>
            <person name="Mondo S.J."/>
            <person name="Amses K.R."/>
            <person name="Simmons D.R."/>
            <person name="Longcore J.E."/>
            <person name="Seto K."/>
            <person name="Alves G.H."/>
            <person name="Bonds A.E."/>
            <person name="Quandt C.A."/>
            <person name="Davis W.J."/>
            <person name="Chang Y."/>
            <person name="Letcher P.M."/>
            <person name="Powell M.J."/>
            <person name="Kuo A."/>
            <person name="Labutti K."/>
            <person name="Pangilinan J."/>
            <person name="Andreopoulos W."/>
            <person name="Tritt A."/>
            <person name="Riley R."/>
            <person name="Hundley H."/>
            <person name="Johnson J."/>
            <person name="Lipzen A."/>
            <person name="Barry K."/>
            <person name="Berbee M.L."/>
            <person name="Buchler N.E."/>
            <person name="Grigoriev I.V."/>
            <person name="Spatafora J.W."/>
            <person name="Stajich J.E."/>
            <person name="James T.Y."/>
        </authorList>
    </citation>
    <scope>NUCLEOTIDE SEQUENCE</scope>
    <source>
        <strain evidence="3">AG</strain>
    </source>
</reference>
<dbReference type="GO" id="GO:0030864">
    <property type="term" value="C:cortical actin cytoskeleton"/>
    <property type="evidence" value="ECO:0007669"/>
    <property type="project" value="TreeGrafter"/>
</dbReference>
<evidence type="ECO:0000259" key="2">
    <source>
        <dbReference type="PROSITE" id="PS51263"/>
    </source>
</evidence>
<feature type="compositionally biased region" description="Basic and acidic residues" evidence="1">
    <location>
        <begin position="180"/>
        <end position="209"/>
    </location>
</feature>
<protein>
    <recommendedName>
        <fullName evidence="2">ADF-H domain-containing protein</fullName>
    </recommendedName>
</protein>
<sequence>MSCNLQDPKILEAYSEIIDYEPTDWLILGYNDTRDVISLYDKGTNGLSEFRDHLREEVLFGFLRLDDRFILITYISEQVSGVRRARALVHGRAVATLMPVHNAQMTATLPSELSDTNIYTKLKVGENRVPGKSNSRPQSMSKRNSMRIQSGAAGFTPSSPVPSENAQPSPESGISEEPEIIEHEDATQAEERYQEELKQQQEERERQEQLLEEERIRHEQEEEEKRAFALAEEQKRQEIEEQERKAAQEEAEKRAREEEAKRAQAALKRQLEEAERNGNTLLTGYVSVLNENCPFWKRRFFSIGSSNMLLYRVEGVRT</sequence>
<dbReference type="GO" id="GO:0005884">
    <property type="term" value="C:actin filament"/>
    <property type="evidence" value="ECO:0007669"/>
    <property type="project" value="TreeGrafter"/>
</dbReference>
<gene>
    <name evidence="3" type="ORF">K450DRAFT_221309</name>
</gene>
<dbReference type="SUPFAM" id="SSF55753">
    <property type="entry name" value="Actin depolymerizing proteins"/>
    <property type="match status" value="1"/>
</dbReference>
<organism evidence="3 4">
    <name type="scientific">Umbelopsis ramanniana AG</name>
    <dbReference type="NCBI Taxonomy" id="1314678"/>
    <lineage>
        <taxon>Eukaryota</taxon>
        <taxon>Fungi</taxon>
        <taxon>Fungi incertae sedis</taxon>
        <taxon>Mucoromycota</taxon>
        <taxon>Mucoromycotina</taxon>
        <taxon>Umbelopsidomycetes</taxon>
        <taxon>Umbelopsidales</taxon>
        <taxon>Umbelopsidaceae</taxon>
        <taxon>Umbelopsis</taxon>
    </lineage>
</organism>
<evidence type="ECO:0000256" key="1">
    <source>
        <dbReference type="SAM" id="MobiDB-lite"/>
    </source>
</evidence>
<dbReference type="Proteomes" id="UP001206595">
    <property type="component" value="Unassembled WGS sequence"/>
</dbReference>
<dbReference type="PROSITE" id="PS51263">
    <property type="entry name" value="ADF_H"/>
    <property type="match status" value="1"/>
</dbReference>
<dbReference type="Gene3D" id="3.40.20.10">
    <property type="entry name" value="Severin"/>
    <property type="match status" value="1"/>
</dbReference>
<feature type="compositionally biased region" description="Polar residues" evidence="1">
    <location>
        <begin position="156"/>
        <end position="167"/>
    </location>
</feature>
<dbReference type="GeneID" id="75911046"/>
<feature type="region of interest" description="Disordered" evidence="1">
    <location>
        <begin position="230"/>
        <end position="261"/>
    </location>
</feature>
<dbReference type="RefSeq" id="XP_051449065.1">
    <property type="nucleotide sequence ID" value="XM_051585698.1"/>
</dbReference>
<reference evidence="3" key="2">
    <citation type="journal article" date="2022" name="Proc. Natl. Acad. Sci. U.S.A.">
        <title>Diploid-dominant life cycles characterize the early evolution of Fungi.</title>
        <authorList>
            <person name="Amses K.R."/>
            <person name="Simmons D.R."/>
            <person name="Longcore J.E."/>
            <person name="Mondo S.J."/>
            <person name="Seto K."/>
            <person name="Jeronimo G.H."/>
            <person name="Bonds A.E."/>
            <person name="Quandt C.A."/>
            <person name="Davis W.J."/>
            <person name="Chang Y."/>
            <person name="Federici B.A."/>
            <person name="Kuo A."/>
            <person name="LaButti K."/>
            <person name="Pangilinan J."/>
            <person name="Andreopoulos W."/>
            <person name="Tritt A."/>
            <person name="Riley R."/>
            <person name="Hundley H."/>
            <person name="Johnson J."/>
            <person name="Lipzen A."/>
            <person name="Barry K."/>
            <person name="Lang B.F."/>
            <person name="Cuomo C.A."/>
            <person name="Buchler N.E."/>
            <person name="Grigoriev I.V."/>
            <person name="Spatafora J.W."/>
            <person name="Stajich J.E."/>
            <person name="James T.Y."/>
        </authorList>
    </citation>
    <scope>NUCLEOTIDE SEQUENCE</scope>
    <source>
        <strain evidence="3">AG</strain>
    </source>
</reference>
<dbReference type="InterPro" id="IPR029006">
    <property type="entry name" value="ADF-H/Gelsolin-like_dom_sf"/>
</dbReference>
<comment type="caution">
    <text evidence="3">The sequence shown here is derived from an EMBL/GenBank/DDBJ whole genome shotgun (WGS) entry which is preliminary data.</text>
</comment>